<accession>A0A0L7L3X1</accession>
<dbReference type="AlphaFoldDB" id="A0A0L7L3X1"/>
<proteinExistence type="predicted"/>
<evidence type="ECO:0000313" key="2">
    <source>
        <dbReference type="EMBL" id="KOB70147.1"/>
    </source>
</evidence>
<organism evidence="2 3">
    <name type="scientific">Operophtera brumata</name>
    <name type="common">Winter moth</name>
    <name type="synonym">Phalaena brumata</name>
    <dbReference type="NCBI Taxonomy" id="104452"/>
    <lineage>
        <taxon>Eukaryota</taxon>
        <taxon>Metazoa</taxon>
        <taxon>Ecdysozoa</taxon>
        <taxon>Arthropoda</taxon>
        <taxon>Hexapoda</taxon>
        <taxon>Insecta</taxon>
        <taxon>Pterygota</taxon>
        <taxon>Neoptera</taxon>
        <taxon>Endopterygota</taxon>
        <taxon>Lepidoptera</taxon>
        <taxon>Glossata</taxon>
        <taxon>Ditrysia</taxon>
        <taxon>Geometroidea</taxon>
        <taxon>Geometridae</taxon>
        <taxon>Larentiinae</taxon>
        <taxon>Operophtera</taxon>
    </lineage>
</organism>
<dbReference type="EMBL" id="JTDY01003104">
    <property type="protein sequence ID" value="KOB70147.1"/>
    <property type="molecule type" value="Genomic_DNA"/>
</dbReference>
<dbReference type="Proteomes" id="UP000037510">
    <property type="component" value="Unassembled WGS sequence"/>
</dbReference>
<name>A0A0L7L3X1_OPEBR</name>
<protein>
    <submittedName>
        <fullName evidence="2">Uncharacterized protein</fullName>
    </submittedName>
</protein>
<sequence length="81" mass="8387">MMLAGAQIVDNGSVAYSQASQAPQEAPRAVSEPMPSQAPLPPAQAAQGLARVPTTDPVDIHFSNITCTVKLGINKGKFLNA</sequence>
<reference evidence="2 3" key="1">
    <citation type="journal article" date="2015" name="Genome Biol. Evol.">
        <title>The genome of winter moth (Operophtera brumata) provides a genomic perspective on sexual dimorphism and phenology.</title>
        <authorList>
            <person name="Derks M.F."/>
            <person name="Smit S."/>
            <person name="Salis L."/>
            <person name="Schijlen E."/>
            <person name="Bossers A."/>
            <person name="Mateman C."/>
            <person name="Pijl A.S."/>
            <person name="de Ridder D."/>
            <person name="Groenen M.A."/>
            <person name="Visser M.E."/>
            <person name="Megens H.J."/>
        </authorList>
    </citation>
    <scope>NUCLEOTIDE SEQUENCE [LARGE SCALE GENOMIC DNA]</scope>
    <source>
        <strain evidence="2">WM2013NL</strain>
        <tissue evidence="2">Head and thorax</tissue>
    </source>
</reference>
<feature type="region of interest" description="Disordered" evidence="1">
    <location>
        <begin position="16"/>
        <end position="52"/>
    </location>
</feature>
<keyword evidence="3" id="KW-1185">Reference proteome</keyword>
<comment type="caution">
    <text evidence="2">The sequence shown here is derived from an EMBL/GenBank/DDBJ whole genome shotgun (WGS) entry which is preliminary data.</text>
</comment>
<gene>
    <name evidence="2" type="ORF">OBRU01_15799</name>
</gene>
<evidence type="ECO:0000313" key="3">
    <source>
        <dbReference type="Proteomes" id="UP000037510"/>
    </source>
</evidence>
<evidence type="ECO:0000256" key="1">
    <source>
        <dbReference type="SAM" id="MobiDB-lite"/>
    </source>
</evidence>